<comment type="subcellular location">
    <subcellularLocation>
        <location evidence="1">Membrane</location>
        <topology evidence="1">Multi-pass membrane protein</topology>
    </subcellularLocation>
</comment>
<evidence type="ECO:0000313" key="7">
    <source>
        <dbReference type="Proteomes" id="UP000230066"/>
    </source>
</evidence>
<keyword evidence="3 5" id="KW-1133">Transmembrane helix</keyword>
<dbReference type="PANTHER" id="PTHR19282:SF544">
    <property type="entry name" value="TETRASPANIN"/>
    <property type="match status" value="1"/>
</dbReference>
<keyword evidence="7" id="KW-1185">Reference proteome</keyword>
<reference evidence="6" key="1">
    <citation type="submission" date="2019-03" db="EMBL/GenBank/DDBJ databases">
        <title>Improved annotation for the trematode Fasciola hepatica.</title>
        <authorList>
            <person name="Choi Y.-J."/>
            <person name="Martin J."/>
            <person name="Mitreva M."/>
        </authorList>
    </citation>
    <scope>NUCLEOTIDE SEQUENCE [LARGE SCALE GENOMIC DNA]</scope>
</reference>
<dbReference type="GO" id="GO:0005886">
    <property type="term" value="C:plasma membrane"/>
    <property type="evidence" value="ECO:0007669"/>
    <property type="project" value="TreeGrafter"/>
</dbReference>
<comment type="caution">
    <text evidence="6">The sequence shown here is derived from an EMBL/GenBank/DDBJ whole genome shotgun (WGS) entry which is preliminary data.</text>
</comment>
<feature type="transmembrane region" description="Helical" evidence="5">
    <location>
        <begin position="85"/>
        <end position="104"/>
    </location>
</feature>
<dbReference type="InterPro" id="IPR008952">
    <property type="entry name" value="Tetraspanin_EC2_sf"/>
</dbReference>
<accession>A0A4E0RVG9</accession>
<feature type="transmembrane region" description="Helical" evidence="5">
    <location>
        <begin position="116"/>
        <end position="136"/>
    </location>
</feature>
<evidence type="ECO:0008006" key="8">
    <source>
        <dbReference type="Google" id="ProtNLM"/>
    </source>
</evidence>
<dbReference type="InterPro" id="IPR018499">
    <property type="entry name" value="Tetraspanin/Peripherin"/>
</dbReference>
<evidence type="ECO:0000256" key="4">
    <source>
        <dbReference type="ARBA" id="ARBA00023136"/>
    </source>
</evidence>
<protein>
    <recommendedName>
        <fullName evidence="8">Tetraspanin</fullName>
    </recommendedName>
</protein>
<dbReference type="AlphaFoldDB" id="A0A4E0RVG9"/>
<dbReference type="Pfam" id="PF00335">
    <property type="entry name" value="Tetraspanin"/>
    <property type="match status" value="1"/>
</dbReference>
<gene>
    <name evidence="6" type="ORF">D915_003895</name>
</gene>
<keyword evidence="4 5" id="KW-0472">Membrane</keyword>
<dbReference type="SUPFAM" id="SSF48652">
    <property type="entry name" value="Tetraspanin"/>
    <property type="match status" value="1"/>
</dbReference>
<evidence type="ECO:0000256" key="1">
    <source>
        <dbReference type="ARBA" id="ARBA00004141"/>
    </source>
</evidence>
<sequence length="323" mass="35932">MGNFISANIIAKSLWVAIMIVNNTVHLMLRSTNITVLPFQVMSVIYEFFNMHKIFSSSTNVKLSEMCRVISAVSLSGGLKLIDEFSLQIWAISVFGVGVFLVLHHSPQSALFGEQLLQNIGYGFMIAGGILLLSVIHGCSIVCCRGKILTISFVVCLLILASILFFVGGFTIYKRFQIRDSLRNEMEHRFTMNYGFDLALTNAWDSTQWSYHCCGVAGPETYASSRWIRDPNNLSPRSSGLVPDSCCKRYDNQTYVNLDGCYISPLQEAEPFLYVHGCYEFIRPDIEKIILGTGILALSAGSVAVVFSVVLLCRFCGPHAVWV</sequence>
<dbReference type="Gene3D" id="1.10.1450.10">
    <property type="entry name" value="Tetraspanin"/>
    <property type="match status" value="1"/>
</dbReference>
<dbReference type="PANTHER" id="PTHR19282">
    <property type="entry name" value="TETRASPANIN"/>
    <property type="match status" value="1"/>
</dbReference>
<feature type="transmembrane region" description="Helical" evidence="5">
    <location>
        <begin position="9"/>
        <end position="29"/>
    </location>
</feature>
<keyword evidence="2 5" id="KW-0812">Transmembrane</keyword>
<feature type="transmembrane region" description="Helical" evidence="5">
    <location>
        <begin position="289"/>
        <end position="312"/>
    </location>
</feature>
<evidence type="ECO:0000256" key="3">
    <source>
        <dbReference type="ARBA" id="ARBA00022989"/>
    </source>
</evidence>
<dbReference type="EMBL" id="JXXN02001211">
    <property type="protein sequence ID" value="THD25277.1"/>
    <property type="molecule type" value="Genomic_DNA"/>
</dbReference>
<feature type="transmembrane region" description="Helical" evidence="5">
    <location>
        <begin position="148"/>
        <end position="173"/>
    </location>
</feature>
<proteinExistence type="predicted"/>
<evidence type="ECO:0000256" key="2">
    <source>
        <dbReference type="ARBA" id="ARBA00022692"/>
    </source>
</evidence>
<evidence type="ECO:0000256" key="5">
    <source>
        <dbReference type="SAM" id="Phobius"/>
    </source>
</evidence>
<evidence type="ECO:0000313" key="6">
    <source>
        <dbReference type="EMBL" id="THD25277.1"/>
    </source>
</evidence>
<dbReference type="Proteomes" id="UP000230066">
    <property type="component" value="Unassembled WGS sequence"/>
</dbReference>
<name>A0A4E0RVG9_FASHE</name>
<organism evidence="6 7">
    <name type="scientific">Fasciola hepatica</name>
    <name type="common">Liver fluke</name>
    <dbReference type="NCBI Taxonomy" id="6192"/>
    <lineage>
        <taxon>Eukaryota</taxon>
        <taxon>Metazoa</taxon>
        <taxon>Spiralia</taxon>
        <taxon>Lophotrochozoa</taxon>
        <taxon>Platyhelminthes</taxon>
        <taxon>Trematoda</taxon>
        <taxon>Digenea</taxon>
        <taxon>Plagiorchiida</taxon>
        <taxon>Echinostomata</taxon>
        <taxon>Echinostomatoidea</taxon>
        <taxon>Fasciolidae</taxon>
        <taxon>Fasciola</taxon>
    </lineage>
</organism>